<evidence type="ECO:0000259" key="10">
    <source>
        <dbReference type="Pfam" id="PF08543"/>
    </source>
</evidence>
<dbReference type="Pfam" id="PF08543">
    <property type="entry name" value="Phos_pyr_kin"/>
    <property type="match status" value="1"/>
</dbReference>
<dbReference type="GO" id="GO:0005829">
    <property type="term" value="C:cytosol"/>
    <property type="evidence" value="ECO:0007669"/>
    <property type="project" value="TreeGrafter"/>
</dbReference>
<comment type="function">
    <text evidence="3">Catalyzes the phosphorylation of hydroxymethylpyrimidine phosphate (HMP-P) to HMP-PP, and of HMP to HMP-P.</text>
</comment>
<proteinExistence type="predicted"/>
<keyword evidence="9" id="KW-0784">Thiamine biosynthesis</keyword>
<evidence type="ECO:0000256" key="6">
    <source>
        <dbReference type="ARBA" id="ARBA00022741"/>
    </source>
</evidence>
<gene>
    <name evidence="11" type="primary">thiD</name>
    <name evidence="11" type="ORF">L0C25_01630</name>
</gene>
<dbReference type="PANTHER" id="PTHR20858">
    <property type="entry name" value="PHOSPHOMETHYLPYRIMIDINE KINASE"/>
    <property type="match status" value="1"/>
</dbReference>
<dbReference type="PANTHER" id="PTHR20858:SF17">
    <property type="entry name" value="HYDROXYMETHYLPYRIMIDINE_PHOSPHOMETHYLPYRIMIDINE KINASE THI20-RELATED"/>
    <property type="match status" value="1"/>
</dbReference>
<comment type="catalytic activity">
    <reaction evidence="1">
        <text>4-amino-5-hydroxymethyl-2-methylpyrimidine + ATP = 4-amino-2-methyl-5-(phosphooxymethyl)pyrimidine + ADP + H(+)</text>
        <dbReference type="Rhea" id="RHEA:23096"/>
        <dbReference type="ChEBI" id="CHEBI:15378"/>
        <dbReference type="ChEBI" id="CHEBI:16892"/>
        <dbReference type="ChEBI" id="CHEBI:30616"/>
        <dbReference type="ChEBI" id="CHEBI:58354"/>
        <dbReference type="ChEBI" id="CHEBI:456216"/>
        <dbReference type="EC" id="2.7.1.49"/>
    </reaction>
</comment>
<dbReference type="KEGG" id="sgrg:L0C25_01630"/>
<dbReference type="AlphaFoldDB" id="A0AA46TIA1"/>
<evidence type="ECO:0000313" key="11">
    <source>
        <dbReference type="EMBL" id="UYM05806.1"/>
    </source>
</evidence>
<dbReference type="GO" id="GO:0008902">
    <property type="term" value="F:hydroxymethylpyrimidine kinase activity"/>
    <property type="evidence" value="ECO:0007669"/>
    <property type="project" value="UniProtKB-EC"/>
</dbReference>
<keyword evidence="12" id="KW-1185">Reference proteome</keyword>
<name>A0AA46TIA1_9ACTN</name>
<evidence type="ECO:0000256" key="8">
    <source>
        <dbReference type="ARBA" id="ARBA00022840"/>
    </source>
</evidence>
<reference evidence="11" key="1">
    <citation type="submission" date="2022-01" db="EMBL/GenBank/DDBJ databases">
        <title>Nocardioidaceae gen. sp. A5X3R13.</title>
        <authorList>
            <person name="Lopez Marin M.A."/>
            <person name="Uhlik O."/>
        </authorList>
    </citation>
    <scope>NUCLEOTIDE SEQUENCE</scope>
    <source>
        <strain evidence="11">A5X3R13</strain>
    </source>
</reference>
<organism evidence="11 12">
    <name type="scientific">Solicola gregarius</name>
    <dbReference type="NCBI Taxonomy" id="2908642"/>
    <lineage>
        <taxon>Bacteria</taxon>
        <taxon>Bacillati</taxon>
        <taxon>Actinomycetota</taxon>
        <taxon>Actinomycetes</taxon>
        <taxon>Propionibacteriales</taxon>
        <taxon>Nocardioidaceae</taxon>
        <taxon>Solicola</taxon>
    </lineage>
</organism>
<dbReference type="GO" id="GO:0009228">
    <property type="term" value="P:thiamine biosynthetic process"/>
    <property type="evidence" value="ECO:0007669"/>
    <property type="project" value="UniProtKB-KW"/>
</dbReference>
<evidence type="ECO:0000256" key="9">
    <source>
        <dbReference type="ARBA" id="ARBA00022977"/>
    </source>
</evidence>
<comment type="pathway">
    <text evidence="4">Cofactor biosynthesis; thiamine diphosphate biosynthesis; 4-amino-2-methyl-5-diphosphomethylpyrimidine from 5-amino-1-(5-phospho-D-ribosyl)imidazole: step 3/3.</text>
</comment>
<keyword evidence="5 11" id="KW-0808">Transferase</keyword>
<feature type="domain" description="Pyridoxamine kinase/Phosphomethylpyrimidine kinase" evidence="10">
    <location>
        <begin position="14"/>
        <end position="261"/>
    </location>
</feature>
<evidence type="ECO:0000256" key="7">
    <source>
        <dbReference type="ARBA" id="ARBA00022777"/>
    </source>
</evidence>
<dbReference type="NCBIfam" id="TIGR00097">
    <property type="entry name" value="HMP-P_kinase"/>
    <property type="match status" value="1"/>
</dbReference>
<dbReference type="InterPro" id="IPR029056">
    <property type="entry name" value="Ribokinase-like"/>
</dbReference>
<dbReference type="CDD" id="cd01169">
    <property type="entry name" value="HMPP_kinase"/>
    <property type="match status" value="1"/>
</dbReference>
<dbReference type="InterPro" id="IPR013749">
    <property type="entry name" value="PM/HMP-P_kinase-1"/>
</dbReference>
<dbReference type="EC" id="2.7.4.7" evidence="11"/>
<dbReference type="SUPFAM" id="SSF53613">
    <property type="entry name" value="Ribokinase-like"/>
    <property type="match status" value="1"/>
</dbReference>
<dbReference type="GO" id="GO:0008972">
    <property type="term" value="F:phosphomethylpyrimidine kinase activity"/>
    <property type="evidence" value="ECO:0007669"/>
    <property type="project" value="UniProtKB-EC"/>
</dbReference>
<dbReference type="GO" id="GO:0005524">
    <property type="term" value="F:ATP binding"/>
    <property type="evidence" value="ECO:0007669"/>
    <property type="project" value="UniProtKB-KW"/>
</dbReference>
<protein>
    <submittedName>
        <fullName evidence="11">Bifunctional hydroxymethylpyrimidine kinase/phosphomethylpyrimidine kinase</fullName>
        <ecNumber evidence="11">2.7.1.49</ecNumber>
        <ecNumber evidence="11">2.7.4.7</ecNumber>
    </submittedName>
</protein>
<keyword evidence="7 11" id="KW-0418">Kinase</keyword>
<sequence>MAKRPAMLSIAGSDPSGGAGIQADLKTATALKVYGAAVITSLTAQNTRGVTGILPIPAEFVVQQYEEVVTDLDVEAVKIGMLGTAEVVVALAESMRRHPVRDVVLDPVMVATSGDRLVPTDTVDAIREHLLPLATVVTPNLPEAAVLAGVDEPGDRDSMIEAATALRDLGAQAALVKGGHGSGASAIDILVDAEGPAMFVADRVETANTHGTGCTLSSAVATYLIYPMPLRDAIHGAKRYVSGAIESAASWTVGEGRSPVNHLWELEGGLPPRGSND</sequence>
<dbReference type="EMBL" id="CP094970">
    <property type="protein sequence ID" value="UYM05806.1"/>
    <property type="molecule type" value="Genomic_DNA"/>
</dbReference>
<evidence type="ECO:0000256" key="2">
    <source>
        <dbReference type="ARBA" id="ARBA00000565"/>
    </source>
</evidence>
<evidence type="ECO:0000256" key="4">
    <source>
        <dbReference type="ARBA" id="ARBA00004769"/>
    </source>
</evidence>
<dbReference type="EC" id="2.7.1.49" evidence="11"/>
<dbReference type="Proteomes" id="UP001164390">
    <property type="component" value="Chromosome"/>
</dbReference>
<comment type="catalytic activity">
    <reaction evidence="2">
        <text>4-amino-2-methyl-5-(phosphooxymethyl)pyrimidine + ATP = 4-amino-2-methyl-5-(diphosphooxymethyl)pyrimidine + ADP</text>
        <dbReference type="Rhea" id="RHEA:19893"/>
        <dbReference type="ChEBI" id="CHEBI:30616"/>
        <dbReference type="ChEBI" id="CHEBI:57841"/>
        <dbReference type="ChEBI" id="CHEBI:58354"/>
        <dbReference type="ChEBI" id="CHEBI:456216"/>
        <dbReference type="EC" id="2.7.4.7"/>
    </reaction>
</comment>
<evidence type="ECO:0000256" key="3">
    <source>
        <dbReference type="ARBA" id="ARBA00003848"/>
    </source>
</evidence>
<keyword evidence="6" id="KW-0547">Nucleotide-binding</keyword>
<dbReference type="RefSeq" id="WP_271634632.1">
    <property type="nucleotide sequence ID" value="NZ_CP094970.1"/>
</dbReference>
<keyword evidence="8" id="KW-0067">ATP-binding</keyword>
<evidence type="ECO:0000256" key="1">
    <source>
        <dbReference type="ARBA" id="ARBA00000151"/>
    </source>
</evidence>
<accession>A0AA46TIA1</accession>
<evidence type="ECO:0000256" key="5">
    <source>
        <dbReference type="ARBA" id="ARBA00022679"/>
    </source>
</evidence>
<dbReference type="FunFam" id="3.40.1190.20:FF:000003">
    <property type="entry name" value="Phosphomethylpyrimidine kinase ThiD"/>
    <property type="match status" value="1"/>
</dbReference>
<evidence type="ECO:0000313" key="12">
    <source>
        <dbReference type="Proteomes" id="UP001164390"/>
    </source>
</evidence>
<dbReference type="InterPro" id="IPR004399">
    <property type="entry name" value="HMP/HMP-P_kinase_dom"/>
</dbReference>
<dbReference type="Gene3D" id="3.40.1190.20">
    <property type="match status" value="1"/>
</dbReference>